<gene>
    <name evidence="2" type="ORF">EFL95_14060</name>
</gene>
<evidence type="ECO:0000256" key="1">
    <source>
        <dbReference type="SAM" id="SignalP"/>
    </source>
</evidence>
<dbReference type="AlphaFoldDB" id="A0A3N0DWQ4"/>
<name>A0A3N0DWQ4_9ACTN</name>
<evidence type="ECO:0000313" key="2">
    <source>
        <dbReference type="EMBL" id="RNL80038.1"/>
    </source>
</evidence>
<keyword evidence="3" id="KW-1185">Reference proteome</keyword>
<accession>A0A3N0DWQ4</accession>
<organism evidence="2 3">
    <name type="scientific">Nocardioides marmorisolisilvae</name>
    <dbReference type="NCBI Taxonomy" id="1542737"/>
    <lineage>
        <taxon>Bacteria</taxon>
        <taxon>Bacillati</taxon>
        <taxon>Actinomycetota</taxon>
        <taxon>Actinomycetes</taxon>
        <taxon>Propionibacteriales</taxon>
        <taxon>Nocardioidaceae</taxon>
        <taxon>Nocardioides</taxon>
    </lineage>
</organism>
<feature type="signal peptide" evidence="1">
    <location>
        <begin position="1"/>
        <end position="21"/>
    </location>
</feature>
<dbReference type="Proteomes" id="UP000277094">
    <property type="component" value="Unassembled WGS sequence"/>
</dbReference>
<evidence type="ECO:0008006" key="4">
    <source>
        <dbReference type="Google" id="ProtNLM"/>
    </source>
</evidence>
<evidence type="ECO:0000313" key="3">
    <source>
        <dbReference type="Proteomes" id="UP000277094"/>
    </source>
</evidence>
<proteinExistence type="predicted"/>
<feature type="chain" id="PRO_5018276971" description="PKD domain-containing protein" evidence="1">
    <location>
        <begin position="22"/>
        <end position="314"/>
    </location>
</feature>
<comment type="caution">
    <text evidence="2">The sequence shown here is derived from an EMBL/GenBank/DDBJ whole genome shotgun (WGS) entry which is preliminary data.</text>
</comment>
<sequence length="314" mass="33407">MLQTVLLTVAVALVPTLAVSAANAVGTGSPVIVTPADGESYYSHEVPDLVVDFGNAPYGSYDWSVTDADSNQVLHSGTFDYDAADPDQNDLADLTDLGLGGYTATITSDGGTVTSSFGTFELGPPPVECQIEVAAVRVVGPTTAVYPRFHGCEGQTETWAVRHRVGNGTLTFGTFKVVNGKSAGPWRFKDSWPTGVYAIRSREMYGYNTSTVVRLVSRISLTAGTKVGGHFRISGDVTRYVPSADGFRGWANRPVAISYKNCAAGCAWRFLGTDHTDSTGHFSSTVTSSQARYYRATVGSTTSVWGRTSAPVKR</sequence>
<keyword evidence="1" id="KW-0732">Signal</keyword>
<protein>
    <recommendedName>
        <fullName evidence="4">PKD domain-containing protein</fullName>
    </recommendedName>
</protein>
<reference evidence="2 3" key="1">
    <citation type="submission" date="2018-11" db="EMBL/GenBank/DDBJ databases">
        <authorList>
            <person name="Li F."/>
        </authorList>
    </citation>
    <scope>NUCLEOTIDE SEQUENCE [LARGE SCALE GENOMIC DNA]</scope>
    <source>
        <strain evidence="2 3">KIS18-7</strain>
    </source>
</reference>
<dbReference type="EMBL" id="RJSG01000002">
    <property type="protein sequence ID" value="RNL80038.1"/>
    <property type="molecule type" value="Genomic_DNA"/>
</dbReference>